<gene>
    <name evidence="1" type="ORF">LCGC14_2731760</name>
</gene>
<name>A0A0F8Z759_9ZZZZ</name>
<dbReference type="AlphaFoldDB" id="A0A0F8Z759"/>
<reference evidence="1" key="1">
    <citation type="journal article" date="2015" name="Nature">
        <title>Complex archaea that bridge the gap between prokaryotes and eukaryotes.</title>
        <authorList>
            <person name="Spang A."/>
            <person name="Saw J.H."/>
            <person name="Jorgensen S.L."/>
            <person name="Zaremba-Niedzwiedzka K."/>
            <person name="Martijn J."/>
            <person name="Lind A.E."/>
            <person name="van Eijk R."/>
            <person name="Schleper C."/>
            <person name="Guy L."/>
            <person name="Ettema T.J."/>
        </authorList>
    </citation>
    <scope>NUCLEOTIDE SEQUENCE</scope>
</reference>
<accession>A0A0F8Z759</accession>
<evidence type="ECO:0000313" key="1">
    <source>
        <dbReference type="EMBL" id="KKK89572.1"/>
    </source>
</evidence>
<proteinExistence type="predicted"/>
<comment type="caution">
    <text evidence="1">The sequence shown here is derived from an EMBL/GenBank/DDBJ whole genome shotgun (WGS) entry which is preliminary data.</text>
</comment>
<organism evidence="1">
    <name type="scientific">marine sediment metagenome</name>
    <dbReference type="NCBI Taxonomy" id="412755"/>
    <lineage>
        <taxon>unclassified sequences</taxon>
        <taxon>metagenomes</taxon>
        <taxon>ecological metagenomes</taxon>
    </lineage>
</organism>
<sequence>FILQGFSIGKGTTSNTLLMKPVTINVRNNQDFFIIGNAYATRSLPNIEWASTIVPITNITSGKAFSFIKMESVEYKDTQRTVLAEGLSFVTGSVGILGSVQTNTCLAPFETGYFLLLKNDLYSDLAVVEFDLEYMTWEVNNPDARILPTDVTYTPDIISDLISVKFMNYGNATAIVGNSSQYILLSDAMIPLDWGFMDSNLSPFFGTVYPLASGSVEDSLIYAGSATRIIPFIDFEDESTTGKTILLTEPYSKSSTSRQEYEETLLDLRNTLEEIKNKALLEK</sequence>
<dbReference type="EMBL" id="LAZR01049468">
    <property type="protein sequence ID" value="KKK89572.1"/>
    <property type="molecule type" value="Genomic_DNA"/>
</dbReference>
<protein>
    <submittedName>
        <fullName evidence="1">Uncharacterized protein</fullName>
    </submittedName>
</protein>
<feature type="non-terminal residue" evidence="1">
    <location>
        <position position="1"/>
    </location>
</feature>